<accession>A0A067PNC2</accession>
<dbReference type="Proteomes" id="UP000027265">
    <property type="component" value="Unassembled WGS sequence"/>
</dbReference>
<dbReference type="InterPro" id="IPR002594">
    <property type="entry name" value="GH12"/>
</dbReference>
<dbReference type="InterPro" id="IPR013320">
    <property type="entry name" value="ConA-like_dom_sf"/>
</dbReference>
<dbReference type="SUPFAM" id="SSF49899">
    <property type="entry name" value="Concanavalin A-like lectins/glucanases"/>
    <property type="match status" value="1"/>
</dbReference>
<dbReference type="OrthoDB" id="89349at2759"/>
<keyword evidence="2" id="KW-0119">Carbohydrate metabolism</keyword>
<gene>
    <name evidence="4" type="ORF">JAAARDRAFT_210286</name>
</gene>
<evidence type="ECO:0000313" key="4">
    <source>
        <dbReference type="EMBL" id="KDQ52797.1"/>
    </source>
</evidence>
<comment type="similarity">
    <text evidence="1 2">Belongs to the glycosyl hydrolase 12 (cellulase H) family.</text>
</comment>
<evidence type="ECO:0000256" key="2">
    <source>
        <dbReference type="RuleBase" id="RU361163"/>
    </source>
</evidence>
<dbReference type="EMBL" id="KL197737">
    <property type="protein sequence ID" value="KDQ52797.1"/>
    <property type="molecule type" value="Genomic_DNA"/>
</dbReference>
<feature type="signal peptide" evidence="3">
    <location>
        <begin position="1"/>
        <end position="25"/>
    </location>
</feature>
<sequence length="246" mass="25800">MMTSTSHSMYLLCIVLGSLHLVVSGSTIGISTRATPQRTTCGIYELCVNGTVTATCIASSGSDVSWSATYTWASNIAQMVEVSLSRAVSSTQLSAISSAPSTYDWTYSTQSSGLRADVSYDIWLGTNSTGEPASASSSYEVMIWLSGLGGLQPVGSLVTSSISLAGYTWDLWKGPSSSTWEVFSFIPHTAGTSITSYNADLNVFFTYLIANEGVASSQYVQSVGGGTHAMTGTAELTVSAFSLVLN</sequence>
<keyword evidence="2" id="KW-0624">Polysaccharide degradation</keyword>
<dbReference type="GO" id="GO:0000272">
    <property type="term" value="P:polysaccharide catabolic process"/>
    <property type="evidence" value="ECO:0007669"/>
    <property type="project" value="UniProtKB-KW"/>
</dbReference>
<feature type="chain" id="PRO_5001643280" evidence="3">
    <location>
        <begin position="26"/>
        <end position="246"/>
    </location>
</feature>
<dbReference type="PANTHER" id="PTHR34002:SF9">
    <property type="entry name" value="XYLOGLUCAN-SPECIFIC ENDO-BETA-1,4-GLUCANASE A"/>
    <property type="match status" value="1"/>
</dbReference>
<proteinExistence type="inferred from homology"/>
<dbReference type="AlphaFoldDB" id="A0A067PNC2"/>
<dbReference type="GO" id="GO:0008810">
    <property type="term" value="F:cellulase activity"/>
    <property type="evidence" value="ECO:0007669"/>
    <property type="project" value="InterPro"/>
</dbReference>
<protein>
    <submittedName>
        <fullName evidence="4">Glycoside hydrolase family 12 protein</fullName>
    </submittedName>
</protein>
<evidence type="ECO:0000313" key="5">
    <source>
        <dbReference type="Proteomes" id="UP000027265"/>
    </source>
</evidence>
<dbReference type="Pfam" id="PF01670">
    <property type="entry name" value="Glyco_hydro_12"/>
    <property type="match status" value="1"/>
</dbReference>
<keyword evidence="3" id="KW-0732">Signal</keyword>
<dbReference type="Gene3D" id="2.60.120.180">
    <property type="match status" value="1"/>
</dbReference>
<keyword evidence="2 4" id="KW-0378">Hydrolase</keyword>
<dbReference type="HOGENOM" id="CLU_051064_1_2_1"/>
<evidence type="ECO:0000256" key="3">
    <source>
        <dbReference type="SAM" id="SignalP"/>
    </source>
</evidence>
<dbReference type="InterPro" id="IPR013319">
    <property type="entry name" value="GH11/12"/>
</dbReference>
<dbReference type="PANTHER" id="PTHR34002">
    <property type="entry name" value="BLR1656 PROTEIN"/>
    <property type="match status" value="1"/>
</dbReference>
<keyword evidence="2" id="KW-0326">Glycosidase</keyword>
<dbReference type="InParanoid" id="A0A067PNC2"/>
<keyword evidence="5" id="KW-1185">Reference proteome</keyword>
<name>A0A067PNC2_9AGAM</name>
<dbReference type="STRING" id="933084.A0A067PNC2"/>
<organism evidence="4 5">
    <name type="scientific">Jaapia argillacea MUCL 33604</name>
    <dbReference type="NCBI Taxonomy" id="933084"/>
    <lineage>
        <taxon>Eukaryota</taxon>
        <taxon>Fungi</taxon>
        <taxon>Dikarya</taxon>
        <taxon>Basidiomycota</taxon>
        <taxon>Agaricomycotina</taxon>
        <taxon>Agaricomycetes</taxon>
        <taxon>Agaricomycetidae</taxon>
        <taxon>Jaapiales</taxon>
        <taxon>Jaapiaceae</taxon>
        <taxon>Jaapia</taxon>
    </lineage>
</organism>
<evidence type="ECO:0000256" key="1">
    <source>
        <dbReference type="ARBA" id="ARBA00005519"/>
    </source>
</evidence>
<reference evidence="5" key="1">
    <citation type="journal article" date="2014" name="Proc. Natl. Acad. Sci. U.S.A.">
        <title>Extensive sampling of basidiomycete genomes demonstrates inadequacy of the white-rot/brown-rot paradigm for wood decay fungi.</title>
        <authorList>
            <person name="Riley R."/>
            <person name="Salamov A.A."/>
            <person name="Brown D.W."/>
            <person name="Nagy L.G."/>
            <person name="Floudas D."/>
            <person name="Held B.W."/>
            <person name="Levasseur A."/>
            <person name="Lombard V."/>
            <person name="Morin E."/>
            <person name="Otillar R."/>
            <person name="Lindquist E.A."/>
            <person name="Sun H."/>
            <person name="LaButti K.M."/>
            <person name="Schmutz J."/>
            <person name="Jabbour D."/>
            <person name="Luo H."/>
            <person name="Baker S.E."/>
            <person name="Pisabarro A.G."/>
            <person name="Walton J.D."/>
            <person name="Blanchette R.A."/>
            <person name="Henrissat B."/>
            <person name="Martin F."/>
            <person name="Cullen D."/>
            <person name="Hibbett D.S."/>
            <person name="Grigoriev I.V."/>
        </authorList>
    </citation>
    <scope>NUCLEOTIDE SEQUENCE [LARGE SCALE GENOMIC DNA]</scope>
    <source>
        <strain evidence="5">MUCL 33604</strain>
    </source>
</reference>